<dbReference type="AlphaFoldDB" id="A0AAD2E1S2"/>
<feature type="compositionally biased region" description="Basic and acidic residues" evidence="1">
    <location>
        <begin position="80"/>
        <end position="94"/>
    </location>
</feature>
<feature type="compositionally biased region" description="Polar residues" evidence="1">
    <location>
        <begin position="26"/>
        <end position="38"/>
    </location>
</feature>
<evidence type="ECO:0000313" key="2">
    <source>
        <dbReference type="EMBL" id="CAI9775827.1"/>
    </source>
</evidence>
<protein>
    <submittedName>
        <fullName evidence="2">Uncharacterized protein</fullName>
    </submittedName>
</protein>
<feature type="region of interest" description="Disordered" evidence="1">
    <location>
        <begin position="1"/>
        <end position="154"/>
    </location>
</feature>
<dbReference type="EMBL" id="OU503049">
    <property type="protein sequence ID" value="CAI9775827.1"/>
    <property type="molecule type" value="Genomic_DNA"/>
</dbReference>
<organism evidence="2 3">
    <name type="scientific">Fraxinus pennsylvanica</name>
    <dbReference type="NCBI Taxonomy" id="56036"/>
    <lineage>
        <taxon>Eukaryota</taxon>
        <taxon>Viridiplantae</taxon>
        <taxon>Streptophyta</taxon>
        <taxon>Embryophyta</taxon>
        <taxon>Tracheophyta</taxon>
        <taxon>Spermatophyta</taxon>
        <taxon>Magnoliopsida</taxon>
        <taxon>eudicotyledons</taxon>
        <taxon>Gunneridae</taxon>
        <taxon>Pentapetalae</taxon>
        <taxon>asterids</taxon>
        <taxon>lamiids</taxon>
        <taxon>Lamiales</taxon>
        <taxon>Oleaceae</taxon>
        <taxon>Oleeae</taxon>
        <taxon>Fraxinus</taxon>
    </lineage>
</organism>
<accession>A0AAD2E1S2</accession>
<keyword evidence="3" id="KW-1185">Reference proteome</keyword>
<dbReference type="Proteomes" id="UP000834106">
    <property type="component" value="Chromosome 14"/>
</dbReference>
<name>A0AAD2E1S2_9LAMI</name>
<feature type="compositionally biased region" description="Polar residues" evidence="1">
    <location>
        <begin position="139"/>
        <end position="154"/>
    </location>
</feature>
<feature type="compositionally biased region" description="Polar residues" evidence="1">
    <location>
        <begin position="8"/>
        <end position="17"/>
    </location>
</feature>
<reference evidence="2" key="1">
    <citation type="submission" date="2023-05" db="EMBL/GenBank/DDBJ databases">
        <authorList>
            <person name="Huff M."/>
        </authorList>
    </citation>
    <scope>NUCLEOTIDE SEQUENCE</scope>
</reference>
<feature type="compositionally biased region" description="Polar residues" evidence="1">
    <location>
        <begin position="48"/>
        <end position="58"/>
    </location>
</feature>
<gene>
    <name evidence="2" type="ORF">FPE_LOCUS23257</name>
</gene>
<evidence type="ECO:0000256" key="1">
    <source>
        <dbReference type="SAM" id="MobiDB-lite"/>
    </source>
</evidence>
<evidence type="ECO:0000313" key="3">
    <source>
        <dbReference type="Proteomes" id="UP000834106"/>
    </source>
</evidence>
<sequence length="154" mass="16694">MAFDKLRSNNLKQTTHPKSPKLGRNKGTTSTVSNSLENEGSCIIPRVTTGNSPKSTPKVNGVKSNAALKKSVKNSQPKSHYRESIIDKTQEKPSKVKSKNAGTEAQDEKTCAQNSEGIPPSQPVCYPEIEDGMEKSFEKNSSNNRSSLASIPDC</sequence>
<proteinExistence type="predicted"/>